<comment type="caution">
    <text evidence="8">The sequence shown here is derived from an EMBL/GenBank/DDBJ whole genome shotgun (WGS) entry which is preliminary data.</text>
</comment>
<keyword evidence="9" id="KW-1185">Reference proteome</keyword>
<feature type="transmembrane region" description="Helical" evidence="6">
    <location>
        <begin position="350"/>
        <end position="372"/>
    </location>
</feature>
<keyword evidence="4 6" id="KW-0472">Membrane</keyword>
<keyword evidence="2 6" id="KW-0812">Transmembrane</keyword>
<feature type="transmembrane region" description="Helical" evidence="6">
    <location>
        <begin position="167"/>
        <end position="187"/>
    </location>
</feature>
<feature type="domain" description="Amino acid permease/ SLC12A" evidence="7">
    <location>
        <begin position="50"/>
        <end position="400"/>
    </location>
</feature>
<dbReference type="Pfam" id="PF00324">
    <property type="entry name" value="AA_permease"/>
    <property type="match status" value="1"/>
</dbReference>
<dbReference type="Proteomes" id="UP000278440">
    <property type="component" value="Unassembled WGS sequence"/>
</dbReference>
<comment type="subcellular location">
    <subcellularLocation>
        <location evidence="1">Membrane</location>
        <topology evidence="1">Multi-pass membrane protein</topology>
    </subcellularLocation>
</comment>
<sequence length="502" mass="53320">MSTTDRHAPGAGDLAQFGYKQELSRGLSTTDLLIYGLVFMVPIAPWAIYGTVYNEAKGMVPLVYLIGLVAMVFTALSYAQMSRAFPIAGSVYSYVGRGIHPKLGFIAGWTILLDYLLVPTLLYVFAAESMSGIFPSVPKWAWILLFLVVNTAVNYIGISFTAVVNRLFLTAEVLFIVIFVVMAVVAIANGTGGAEVTTKPIFDSASFSAPLVATALSIAVLSFLGFDGIATLSEESKGGHRSAGIAMIGGLFLVAFFFVSQTWLAGMLIPNTTSFPEDEAGNAFFDIVGRISGNGWQIAFLAMNALAVGIANAVAAQSATSRLLFSMSRDGQLPRFLAYINPRSKVPERAILLVAGITLVLGLFFVGQIGLISSLVNFGALTAFLLLHVSVVTYYGVRRRSGNVLLHWVGPVIGFAIIGFVLWNAEPAAKIGGLVWLAIGVLVLAYYSRKGIGILPEHRADSATELGDVTTSEDAGQPGPAATARQRAASHSTDPSTTEGRP</sequence>
<feature type="transmembrane region" description="Helical" evidence="6">
    <location>
        <begin position="58"/>
        <end position="79"/>
    </location>
</feature>
<dbReference type="InterPro" id="IPR050367">
    <property type="entry name" value="APC_superfamily"/>
</dbReference>
<evidence type="ECO:0000256" key="3">
    <source>
        <dbReference type="ARBA" id="ARBA00022989"/>
    </source>
</evidence>
<protein>
    <submittedName>
        <fullName evidence="8">Amino acid/polyamine/organocation transporter (APC superfamily)</fullName>
    </submittedName>
</protein>
<keyword evidence="3 6" id="KW-1133">Transmembrane helix</keyword>
<feature type="transmembrane region" description="Helical" evidence="6">
    <location>
        <begin position="404"/>
        <end position="423"/>
    </location>
</feature>
<feature type="transmembrane region" description="Helical" evidence="6">
    <location>
        <begin position="103"/>
        <end position="125"/>
    </location>
</feature>
<dbReference type="GO" id="GO:0016020">
    <property type="term" value="C:membrane"/>
    <property type="evidence" value="ECO:0007669"/>
    <property type="project" value="UniProtKB-SubCell"/>
</dbReference>
<evidence type="ECO:0000256" key="1">
    <source>
        <dbReference type="ARBA" id="ARBA00004141"/>
    </source>
</evidence>
<dbReference type="PANTHER" id="PTHR42770">
    <property type="entry name" value="AMINO ACID TRANSPORTER-RELATED"/>
    <property type="match status" value="1"/>
</dbReference>
<evidence type="ECO:0000256" key="6">
    <source>
        <dbReference type="SAM" id="Phobius"/>
    </source>
</evidence>
<dbReference type="AlphaFoldDB" id="A0A495XYS7"/>
<evidence type="ECO:0000256" key="2">
    <source>
        <dbReference type="ARBA" id="ARBA00022692"/>
    </source>
</evidence>
<proteinExistence type="predicted"/>
<dbReference type="Gene3D" id="1.20.1740.10">
    <property type="entry name" value="Amino acid/polyamine transporter I"/>
    <property type="match status" value="1"/>
</dbReference>
<dbReference type="EMBL" id="RBXT01000001">
    <property type="protein sequence ID" value="RKT76898.1"/>
    <property type="molecule type" value="Genomic_DNA"/>
</dbReference>
<feature type="transmembrane region" description="Helical" evidence="6">
    <location>
        <begin position="298"/>
        <end position="319"/>
    </location>
</feature>
<feature type="transmembrane region" description="Helical" evidence="6">
    <location>
        <begin position="378"/>
        <end position="397"/>
    </location>
</feature>
<dbReference type="GO" id="GO:0055085">
    <property type="term" value="P:transmembrane transport"/>
    <property type="evidence" value="ECO:0007669"/>
    <property type="project" value="InterPro"/>
</dbReference>
<reference evidence="8 9" key="1">
    <citation type="submission" date="2018-10" db="EMBL/GenBank/DDBJ databases">
        <title>Sequencing the genomes of 1000 actinobacteria strains.</title>
        <authorList>
            <person name="Klenk H.-P."/>
        </authorList>
    </citation>
    <scope>NUCLEOTIDE SEQUENCE [LARGE SCALE GENOMIC DNA]</scope>
    <source>
        <strain evidence="8 9">DSM 44267</strain>
    </source>
</reference>
<feature type="compositionally biased region" description="Polar residues" evidence="5">
    <location>
        <begin position="489"/>
        <end position="502"/>
    </location>
</feature>
<dbReference type="OrthoDB" id="9762947at2"/>
<feature type="region of interest" description="Disordered" evidence="5">
    <location>
        <begin position="465"/>
        <end position="502"/>
    </location>
</feature>
<dbReference type="PIRSF" id="PIRSF006060">
    <property type="entry name" value="AA_transporter"/>
    <property type="match status" value="1"/>
</dbReference>
<dbReference type="RefSeq" id="WP_121030448.1">
    <property type="nucleotide sequence ID" value="NZ_RBXT01000001.1"/>
</dbReference>
<accession>A0A495XYS7</accession>
<feature type="transmembrane region" description="Helical" evidence="6">
    <location>
        <begin position="140"/>
        <end position="160"/>
    </location>
</feature>
<gene>
    <name evidence="8" type="ORF">DFJ68_0301</name>
</gene>
<feature type="transmembrane region" description="Helical" evidence="6">
    <location>
        <begin position="32"/>
        <end position="52"/>
    </location>
</feature>
<evidence type="ECO:0000259" key="7">
    <source>
        <dbReference type="Pfam" id="PF00324"/>
    </source>
</evidence>
<dbReference type="InterPro" id="IPR004841">
    <property type="entry name" value="AA-permease/SLC12A_dom"/>
</dbReference>
<evidence type="ECO:0000256" key="5">
    <source>
        <dbReference type="SAM" id="MobiDB-lite"/>
    </source>
</evidence>
<feature type="transmembrane region" description="Helical" evidence="6">
    <location>
        <begin position="429"/>
        <end position="447"/>
    </location>
</feature>
<evidence type="ECO:0000313" key="9">
    <source>
        <dbReference type="Proteomes" id="UP000278440"/>
    </source>
</evidence>
<evidence type="ECO:0000256" key="4">
    <source>
        <dbReference type="ARBA" id="ARBA00023136"/>
    </source>
</evidence>
<feature type="transmembrane region" description="Helical" evidence="6">
    <location>
        <begin position="207"/>
        <end position="232"/>
    </location>
</feature>
<name>A0A495XYS7_9MICO</name>
<dbReference type="PANTHER" id="PTHR42770:SF16">
    <property type="entry name" value="AMINO ACID PERMEASE"/>
    <property type="match status" value="1"/>
</dbReference>
<organism evidence="8 9">
    <name type="scientific">Terracoccus luteus</name>
    <dbReference type="NCBI Taxonomy" id="53356"/>
    <lineage>
        <taxon>Bacteria</taxon>
        <taxon>Bacillati</taxon>
        <taxon>Actinomycetota</taxon>
        <taxon>Actinomycetes</taxon>
        <taxon>Micrococcales</taxon>
        <taxon>Intrasporangiaceae</taxon>
        <taxon>Terracoccus</taxon>
    </lineage>
</organism>
<feature type="transmembrane region" description="Helical" evidence="6">
    <location>
        <begin position="244"/>
        <end position="269"/>
    </location>
</feature>
<evidence type="ECO:0000313" key="8">
    <source>
        <dbReference type="EMBL" id="RKT76898.1"/>
    </source>
</evidence>